<dbReference type="OrthoDB" id="10257049at2759"/>
<dbReference type="Pfam" id="PF00107">
    <property type="entry name" value="ADH_zinc_N"/>
    <property type="match status" value="1"/>
</dbReference>
<keyword evidence="3" id="KW-1185">Reference proteome</keyword>
<protein>
    <recommendedName>
        <fullName evidence="1">Enoyl reductase (ER) domain-containing protein</fullName>
    </recommendedName>
</protein>
<dbReference type="Gene3D" id="3.90.180.10">
    <property type="entry name" value="Medium-chain alcohol dehydrogenases, catalytic domain"/>
    <property type="match status" value="1"/>
</dbReference>
<dbReference type="InterPro" id="IPR011032">
    <property type="entry name" value="GroES-like_sf"/>
</dbReference>
<reference evidence="3" key="2">
    <citation type="submission" date="2015-01" db="EMBL/GenBank/DDBJ databases">
        <title>Evolutionary Origins and Diversification of the Mycorrhizal Mutualists.</title>
        <authorList>
            <consortium name="DOE Joint Genome Institute"/>
            <consortium name="Mycorrhizal Genomics Consortium"/>
            <person name="Kohler A."/>
            <person name="Kuo A."/>
            <person name="Nagy L.G."/>
            <person name="Floudas D."/>
            <person name="Copeland A."/>
            <person name="Barry K.W."/>
            <person name="Cichocki N."/>
            <person name="Veneault-Fourrey C."/>
            <person name="LaButti K."/>
            <person name="Lindquist E.A."/>
            <person name="Lipzen A."/>
            <person name="Lundell T."/>
            <person name="Morin E."/>
            <person name="Murat C."/>
            <person name="Riley R."/>
            <person name="Ohm R."/>
            <person name="Sun H."/>
            <person name="Tunlid A."/>
            <person name="Henrissat B."/>
            <person name="Grigoriev I.V."/>
            <person name="Hibbett D.S."/>
            <person name="Martin F."/>
        </authorList>
    </citation>
    <scope>NUCLEOTIDE SEQUENCE [LARGE SCALE GENOMIC DNA]</scope>
    <source>
        <strain evidence="3">MUT 4182</strain>
    </source>
</reference>
<gene>
    <name evidence="2" type="ORF">M407DRAFT_242637</name>
</gene>
<dbReference type="STRING" id="1051891.A0A0C3M6Z3"/>
<organism evidence="2 3">
    <name type="scientific">Tulasnella calospora MUT 4182</name>
    <dbReference type="NCBI Taxonomy" id="1051891"/>
    <lineage>
        <taxon>Eukaryota</taxon>
        <taxon>Fungi</taxon>
        <taxon>Dikarya</taxon>
        <taxon>Basidiomycota</taxon>
        <taxon>Agaricomycotina</taxon>
        <taxon>Agaricomycetes</taxon>
        <taxon>Cantharellales</taxon>
        <taxon>Tulasnellaceae</taxon>
        <taxon>Tulasnella</taxon>
    </lineage>
</organism>
<dbReference type="CDD" id="cd08249">
    <property type="entry name" value="enoyl_reductase_like"/>
    <property type="match status" value="1"/>
</dbReference>
<proteinExistence type="predicted"/>
<dbReference type="SUPFAM" id="SSF50129">
    <property type="entry name" value="GroES-like"/>
    <property type="match status" value="1"/>
</dbReference>
<dbReference type="InterPro" id="IPR047122">
    <property type="entry name" value="Trans-enoyl_RdTase-like"/>
</dbReference>
<dbReference type="Proteomes" id="UP000054248">
    <property type="component" value="Unassembled WGS sequence"/>
</dbReference>
<dbReference type="GO" id="GO:0016651">
    <property type="term" value="F:oxidoreductase activity, acting on NAD(P)H"/>
    <property type="evidence" value="ECO:0007669"/>
    <property type="project" value="InterPro"/>
</dbReference>
<dbReference type="Pfam" id="PF08240">
    <property type="entry name" value="ADH_N"/>
    <property type="match status" value="1"/>
</dbReference>
<dbReference type="SMART" id="SM00829">
    <property type="entry name" value="PKS_ER"/>
    <property type="match status" value="1"/>
</dbReference>
<reference evidence="2 3" key="1">
    <citation type="submission" date="2014-04" db="EMBL/GenBank/DDBJ databases">
        <authorList>
            <consortium name="DOE Joint Genome Institute"/>
            <person name="Kuo A."/>
            <person name="Girlanda M."/>
            <person name="Perotto S."/>
            <person name="Kohler A."/>
            <person name="Nagy L.G."/>
            <person name="Floudas D."/>
            <person name="Copeland A."/>
            <person name="Barry K.W."/>
            <person name="Cichocki N."/>
            <person name="Veneault-Fourrey C."/>
            <person name="LaButti K."/>
            <person name="Lindquist E.A."/>
            <person name="Lipzen A."/>
            <person name="Lundell T."/>
            <person name="Morin E."/>
            <person name="Murat C."/>
            <person name="Sun H."/>
            <person name="Tunlid A."/>
            <person name="Henrissat B."/>
            <person name="Grigoriev I.V."/>
            <person name="Hibbett D.S."/>
            <person name="Martin F."/>
            <person name="Nordberg H.P."/>
            <person name="Cantor M.N."/>
            <person name="Hua S.X."/>
        </authorList>
    </citation>
    <scope>NUCLEOTIDE SEQUENCE [LARGE SCALE GENOMIC DNA]</scope>
    <source>
        <strain evidence="2 3">MUT 4182</strain>
    </source>
</reference>
<dbReference type="SUPFAM" id="SSF51735">
    <property type="entry name" value="NAD(P)-binding Rossmann-fold domains"/>
    <property type="match status" value="1"/>
</dbReference>
<dbReference type="InterPro" id="IPR036291">
    <property type="entry name" value="NAD(P)-bd_dom_sf"/>
</dbReference>
<dbReference type="Gene3D" id="3.40.50.720">
    <property type="entry name" value="NAD(P)-binding Rossmann-like Domain"/>
    <property type="match status" value="1"/>
</dbReference>
<sequence>MSLPTAHKAAAVDLKNEKGVVIKDKPLPVLGDDDILIKVRAVTLNPADYKQIWDWGVLKDGQSTGCDFAGDVAKLSPGAEGKGLKVGDPVAGFVRGGFAEDDNGAFQEYVKKPVENVWKVPTDVVSYEEAAAMGGISLSTVVHGLYHRMKLPPPWAPAKEPIPILIWAGATSVGIYAIKLAKLSGLRVATTASPQNHAMLKELGAEACFDYRDPDAPKKIKEWSQGKIKHGIDTISDGKSTALAAQAYSNDGGQICTMFPTDSGNSRVEVLDLFIFHATEKDKVEYFQQMNEWYKKLPEFASQLKTVMPLYQRKGGLDALPDAIAELRSGKIRAGKISVLF</sequence>
<dbReference type="PANTHER" id="PTHR45348">
    <property type="entry name" value="HYPOTHETICAL OXIDOREDUCTASE (EUROFUNG)"/>
    <property type="match status" value="1"/>
</dbReference>
<evidence type="ECO:0000313" key="3">
    <source>
        <dbReference type="Proteomes" id="UP000054248"/>
    </source>
</evidence>
<feature type="domain" description="Enoyl reductase (ER)" evidence="1">
    <location>
        <begin position="19"/>
        <end position="339"/>
    </location>
</feature>
<dbReference type="AlphaFoldDB" id="A0A0C3M6Z3"/>
<evidence type="ECO:0000259" key="1">
    <source>
        <dbReference type="SMART" id="SM00829"/>
    </source>
</evidence>
<dbReference type="PANTHER" id="PTHR45348:SF2">
    <property type="entry name" value="ZINC-TYPE ALCOHOL DEHYDROGENASE-LIKE PROTEIN C2E1P3.01"/>
    <property type="match status" value="1"/>
</dbReference>
<accession>A0A0C3M6Z3</accession>
<dbReference type="InterPro" id="IPR013149">
    <property type="entry name" value="ADH-like_C"/>
</dbReference>
<evidence type="ECO:0000313" key="2">
    <source>
        <dbReference type="EMBL" id="KIO29417.1"/>
    </source>
</evidence>
<name>A0A0C3M6Z3_9AGAM</name>
<dbReference type="InterPro" id="IPR013154">
    <property type="entry name" value="ADH-like_N"/>
</dbReference>
<dbReference type="HOGENOM" id="CLU_026673_16_1_1"/>
<dbReference type="InterPro" id="IPR020843">
    <property type="entry name" value="ER"/>
</dbReference>
<dbReference type="EMBL" id="KN822983">
    <property type="protein sequence ID" value="KIO29417.1"/>
    <property type="molecule type" value="Genomic_DNA"/>
</dbReference>